<sequence length="256" mass="27307">MDTITVRDKQATSCRKRRRRGRRRRRPSPTYKETTLCSAAAAAAAHRNHHHIIARRPPSPPPLAALPGPSRLPGPSLPFPSLLFSALLVEPRPLACSLSRTNEDRNIQHSITPNFVDLCSTAQHCTAPPPLPPAAAAAPAPVAAMSPAAAWLPLPLPLPILHPLDASRVTAASARPSVPPSLFPSFRPSLPRPSGHRVTCSLFSPSKSQQQATPFASLRSPGFRLFFPRRRAGRQGRQGGSQDVRPWGAGGGGGGP</sequence>
<evidence type="ECO:0000256" key="1">
    <source>
        <dbReference type="SAM" id="MobiDB-lite"/>
    </source>
</evidence>
<keyword evidence="3" id="KW-1185">Reference proteome</keyword>
<accession>A0A2R6WRX1</accession>
<gene>
    <name evidence="2" type="ORF">MARPO_0062s0035</name>
</gene>
<feature type="compositionally biased region" description="Basic and acidic residues" evidence="1">
    <location>
        <begin position="1"/>
        <end position="10"/>
    </location>
</feature>
<dbReference type="AlphaFoldDB" id="A0A2R6WRX1"/>
<evidence type="ECO:0000313" key="2">
    <source>
        <dbReference type="EMBL" id="PTQ36609.1"/>
    </source>
</evidence>
<feature type="compositionally biased region" description="Basic residues" evidence="1">
    <location>
        <begin position="14"/>
        <end position="27"/>
    </location>
</feature>
<reference evidence="3" key="1">
    <citation type="journal article" date="2017" name="Cell">
        <title>Insights into land plant evolution garnered from the Marchantia polymorpha genome.</title>
        <authorList>
            <person name="Bowman J.L."/>
            <person name="Kohchi T."/>
            <person name="Yamato K.T."/>
            <person name="Jenkins J."/>
            <person name="Shu S."/>
            <person name="Ishizaki K."/>
            <person name="Yamaoka S."/>
            <person name="Nishihama R."/>
            <person name="Nakamura Y."/>
            <person name="Berger F."/>
            <person name="Adam C."/>
            <person name="Aki S.S."/>
            <person name="Althoff F."/>
            <person name="Araki T."/>
            <person name="Arteaga-Vazquez M.A."/>
            <person name="Balasubrmanian S."/>
            <person name="Barry K."/>
            <person name="Bauer D."/>
            <person name="Boehm C.R."/>
            <person name="Briginshaw L."/>
            <person name="Caballero-Perez J."/>
            <person name="Catarino B."/>
            <person name="Chen F."/>
            <person name="Chiyoda S."/>
            <person name="Chovatia M."/>
            <person name="Davies K.M."/>
            <person name="Delmans M."/>
            <person name="Demura T."/>
            <person name="Dierschke T."/>
            <person name="Dolan L."/>
            <person name="Dorantes-Acosta A.E."/>
            <person name="Eklund D.M."/>
            <person name="Florent S.N."/>
            <person name="Flores-Sandoval E."/>
            <person name="Fujiyama A."/>
            <person name="Fukuzawa H."/>
            <person name="Galik B."/>
            <person name="Grimanelli D."/>
            <person name="Grimwood J."/>
            <person name="Grossniklaus U."/>
            <person name="Hamada T."/>
            <person name="Haseloff J."/>
            <person name="Hetherington A.J."/>
            <person name="Higo A."/>
            <person name="Hirakawa Y."/>
            <person name="Hundley H.N."/>
            <person name="Ikeda Y."/>
            <person name="Inoue K."/>
            <person name="Inoue S.I."/>
            <person name="Ishida S."/>
            <person name="Jia Q."/>
            <person name="Kakita M."/>
            <person name="Kanazawa T."/>
            <person name="Kawai Y."/>
            <person name="Kawashima T."/>
            <person name="Kennedy M."/>
            <person name="Kinose K."/>
            <person name="Kinoshita T."/>
            <person name="Kohara Y."/>
            <person name="Koide E."/>
            <person name="Komatsu K."/>
            <person name="Kopischke S."/>
            <person name="Kubo M."/>
            <person name="Kyozuka J."/>
            <person name="Lagercrantz U."/>
            <person name="Lin S.S."/>
            <person name="Lindquist E."/>
            <person name="Lipzen A.M."/>
            <person name="Lu C.W."/>
            <person name="De Luna E."/>
            <person name="Martienssen R.A."/>
            <person name="Minamino N."/>
            <person name="Mizutani M."/>
            <person name="Mizutani M."/>
            <person name="Mochizuki N."/>
            <person name="Monte I."/>
            <person name="Mosher R."/>
            <person name="Nagasaki H."/>
            <person name="Nakagami H."/>
            <person name="Naramoto S."/>
            <person name="Nishitani K."/>
            <person name="Ohtani M."/>
            <person name="Okamoto T."/>
            <person name="Okumura M."/>
            <person name="Phillips J."/>
            <person name="Pollak B."/>
            <person name="Reinders A."/>
            <person name="Rovekamp M."/>
            <person name="Sano R."/>
            <person name="Sawa S."/>
            <person name="Schmid M.W."/>
            <person name="Shirakawa M."/>
            <person name="Solano R."/>
            <person name="Spunde A."/>
            <person name="Suetsugu N."/>
            <person name="Sugano S."/>
            <person name="Sugiyama A."/>
            <person name="Sun R."/>
            <person name="Suzuki Y."/>
            <person name="Takenaka M."/>
            <person name="Takezawa D."/>
            <person name="Tomogane H."/>
            <person name="Tsuzuki M."/>
            <person name="Ueda T."/>
            <person name="Umeda M."/>
            <person name="Ward J.M."/>
            <person name="Watanabe Y."/>
            <person name="Yazaki K."/>
            <person name="Yokoyama R."/>
            <person name="Yoshitake Y."/>
            <person name="Yotsui I."/>
            <person name="Zachgo S."/>
            <person name="Schmutz J."/>
        </authorList>
    </citation>
    <scope>NUCLEOTIDE SEQUENCE [LARGE SCALE GENOMIC DNA]</scope>
    <source>
        <strain evidence="3">Tak-1</strain>
    </source>
</reference>
<dbReference type="EMBL" id="KZ772734">
    <property type="protein sequence ID" value="PTQ36609.1"/>
    <property type="molecule type" value="Genomic_DNA"/>
</dbReference>
<proteinExistence type="predicted"/>
<dbReference type="Proteomes" id="UP000244005">
    <property type="component" value="Unassembled WGS sequence"/>
</dbReference>
<protein>
    <submittedName>
        <fullName evidence="2">Uncharacterized protein</fullName>
    </submittedName>
</protein>
<organism evidence="2 3">
    <name type="scientific">Marchantia polymorpha</name>
    <name type="common">Common liverwort</name>
    <name type="synonym">Marchantia aquatica</name>
    <dbReference type="NCBI Taxonomy" id="3197"/>
    <lineage>
        <taxon>Eukaryota</taxon>
        <taxon>Viridiplantae</taxon>
        <taxon>Streptophyta</taxon>
        <taxon>Embryophyta</taxon>
        <taxon>Marchantiophyta</taxon>
        <taxon>Marchantiopsida</taxon>
        <taxon>Marchantiidae</taxon>
        <taxon>Marchantiales</taxon>
        <taxon>Marchantiaceae</taxon>
        <taxon>Marchantia</taxon>
    </lineage>
</organism>
<evidence type="ECO:0000313" key="3">
    <source>
        <dbReference type="Proteomes" id="UP000244005"/>
    </source>
</evidence>
<feature type="region of interest" description="Disordered" evidence="1">
    <location>
        <begin position="47"/>
        <end position="67"/>
    </location>
</feature>
<feature type="region of interest" description="Disordered" evidence="1">
    <location>
        <begin position="1"/>
        <end position="32"/>
    </location>
</feature>
<name>A0A2R6WRX1_MARPO</name>
<feature type="compositionally biased region" description="Pro residues" evidence="1">
    <location>
        <begin position="57"/>
        <end position="67"/>
    </location>
</feature>
<feature type="region of interest" description="Disordered" evidence="1">
    <location>
        <begin position="227"/>
        <end position="256"/>
    </location>
</feature>